<dbReference type="RefSeq" id="WP_158339608.1">
    <property type="nucleotide sequence ID" value="NZ_CP034891.1"/>
</dbReference>
<keyword evidence="2 4" id="KW-0819">tRNA processing</keyword>
<dbReference type="NCBIfam" id="TIGR03317">
    <property type="entry name" value="ygfZ_signature"/>
    <property type="match status" value="1"/>
</dbReference>
<dbReference type="PANTHER" id="PTHR22602">
    <property type="entry name" value="TRANSFERASE CAF17, MITOCHONDRIAL-RELATED"/>
    <property type="match status" value="1"/>
</dbReference>
<dbReference type="GO" id="GO:0005737">
    <property type="term" value="C:cytoplasm"/>
    <property type="evidence" value="ECO:0007669"/>
    <property type="project" value="UniProtKB-SubCell"/>
</dbReference>
<dbReference type="NCBIfam" id="NF007110">
    <property type="entry name" value="PRK09559.1"/>
    <property type="match status" value="1"/>
</dbReference>
<dbReference type="AlphaFoldDB" id="A0A4D6XLU1"/>
<dbReference type="Gene3D" id="3.30.70.1630">
    <property type="match status" value="1"/>
</dbReference>
<evidence type="ECO:0000313" key="7">
    <source>
        <dbReference type="Proteomes" id="UP000298660"/>
    </source>
</evidence>
<evidence type="ECO:0000256" key="3">
    <source>
        <dbReference type="ARBA" id="ARBA00022954"/>
    </source>
</evidence>
<dbReference type="GO" id="GO:0009451">
    <property type="term" value="P:RNA modification"/>
    <property type="evidence" value="ECO:0007669"/>
    <property type="project" value="InterPro"/>
</dbReference>
<evidence type="ECO:0000259" key="5">
    <source>
        <dbReference type="Pfam" id="PF21130"/>
    </source>
</evidence>
<proteinExistence type="inferred from homology"/>
<dbReference type="InterPro" id="IPR029043">
    <property type="entry name" value="GcvT/YgfZ_C"/>
</dbReference>
<dbReference type="GO" id="GO:0016226">
    <property type="term" value="P:iron-sulfur cluster assembly"/>
    <property type="evidence" value="ECO:0007669"/>
    <property type="project" value="TreeGrafter"/>
</dbReference>
<feature type="binding site" evidence="4">
    <location>
        <position position="189"/>
    </location>
    <ligand>
        <name>folate</name>
        <dbReference type="ChEBI" id="CHEBI:62501"/>
    </ligand>
</feature>
<evidence type="ECO:0000313" key="6">
    <source>
        <dbReference type="EMBL" id="QCI17822.1"/>
    </source>
</evidence>
<organism evidence="6 7">
    <name type="scientific">Buchnera aphidicola</name>
    <name type="common">Acyrthosiphon lactucae</name>
    <dbReference type="NCBI Taxonomy" id="1241832"/>
    <lineage>
        <taxon>Bacteria</taxon>
        <taxon>Pseudomonadati</taxon>
        <taxon>Pseudomonadota</taxon>
        <taxon>Gammaproteobacteria</taxon>
        <taxon>Enterobacterales</taxon>
        <taxon>Erwiniaceae</taxon>
        <taxon>Buchnera</taxon>
    </lineage>
</organism>
<gene>
    <name evidence="6" type="primary">ygfZ</name>
    <name evidence="6" type="ORF">D9V61_02205</name>
</gene>
<reference evidence="6 7" key="1">
    <citation type="submission" date="2018-12" db="EMBL/GenBank/DDBJ databases">
        <authorList>
            <person name="Chong R.A."/>
        </authorList>
    </citation>
    <scope>NUCLEOTIDE SEQUENCE [LARGE SCALE GENOMIC DNA]</scope>
    <source>
        <strain evidence="6 7">Ala</strain>
    </source>
</reference>
<dbReference type="Gene3D" id="3.30.70.1400">
    <property type="entry name" value="Aminomethyltransferase beta-barrel domains"/>
    <property type="match status" value="1"/>
</dbReference>
<evidence type="ECO:0000256" key="4">
    <source>
        <dbReference type="HAMAP-Rule" id="MF_01175"/>
    </source>
</evidence>
<dbReference type="SUPFAM" id="SSF103025">
    <property type="entry name" value="Folate-binding domain"/>
    <property type="match status" value="1"/>
</dbReference>
<protein>
    <recommendedName>
        <fullName evidence="4">tRNA-modifying protein YgfZ</fullName>
    </recommendedName>
</protein>
<feature type="binding site" evidence="4">
    <location>
        <position position="27"/>
    </location>
    <ligand>
        <name>folate</name>
        <dbReference type="ChEBI" id="CHEBI:62501"/>
    </ligand>
</feature>
<dbReference type="InterPro" id="IPR023758">
    <property type="entry name" value="tRNA-modifying_YgfZ"/>
</dbReference>
<dbReference type="PANTHER" id="PTHR22602:SF0">
    <property type="entry name" value="TRANSFERASE CAF17, MITOCHONDRIAL-RELATED"/>
    <property type="match status" value="1"/>
</dbReference>
<keyword evidence="3 4" id="KW-0290">Folate-binding</keyword>
<dbReference type="GO" id="GO:0008033">
    <property type="term" value="P:tRNA processing"/>
    <property type="evidence" value="ECO:0007669"/>
    <property type="project" value="UniProtKB-UniRule"/>
</dbReference>
<dbReference type="Proteomes" id="UP000298660">
    <property type="component" value="Chromosome"/>
</dbReference>
<comment type="similarity">
    <text evidence="4">Belongs to the tRNA-modifying YgfZ family.</text>
</comment>
<dbReference type="Gene3D" id="2.40.30.160">
    <property type="match status" value="1"/>
</dbReference>
<dbReference type="Pfam" id="PF21130">
    <property type="entry name" value="YgfZ_barrel"/>
    <property type="match status" value="1"/>
</dbReference>
<dbReference type="HAMAP" id="MF_01175">
    <property type="entry name" value="tRNA_modifying_YgfZ"/>
    <property type="match status" value="1"/>
</dbReference>
<keyword evidence="1 4" id="KW-0963">Cytoplasm</keyword>
<dbReference type="OrthoDB" id="9796287at2"/>
<evidence type="ECO:0000256" key="2">
    <source>
        <dbReference type="ARBA" id="ARBA00022694"/>
    </source>
</evidence>
<comment type="function">
    <text evidence="4">Folate-binding protein involved in regulating the level of ATP-DnaA and in the modification of some tRNAs. It is probably a key factor in regulatory networks that act via tRNA modification, such as initiation of chromosomal replication.</text>
</comment>
<dbReference type="InterPro" id="IPR045179">
    <property type="entry name" value="YgfZ/GcvT"/>
</dbReference>
<accession>A0A4D6XLU1</accession>
<name>A0A4D6XLU1_9GAMM</name>
<dbReference type="GO" id="GO:0005542">
    <property type="term" value="F:folic acid binding"/>
    <property type="evidence" value="ECO:0007669"/>
    <property type="project" value="UniProtKB-UniRule"/>
</dbReference>
<dbReference type="EMBL" id="CP034891">
    <property type="protein sequence ID" value="QCI17822.1"/>
    <property type="molecule type" value="Genomic_DNA"/>
</dbReference>
<feature type="domain" description="tRNA-modifying protein YgfZ-like beta-barrel" evidence="5">
    <location>
        <begin position="244"/>
        <end position="309"/>
    </location>
</feature>
<dbReference type="InterPro" id="IPR048451">
    <property type="entry name" value="YgfZ_barrel"/>
</dbReference>
<comment type="subcellular location">
    <subcellularLocation>
        <location evidence="4">Cytoplasm</location>
    </subcellularLocation>
</comment>
<sequence>MSSFISLQNLVYPSHELSLTMILLEEWSLTYVEGIDSKKYLQSQLTIDMNLLSKTHHTLCAYCNFNGKVSSTMHLFHYQKGYGYIQRKSISKIQIEEIHKYSIFSKIKINELNNMFLVGFAGLNARSFLLNFFIKIPDKNCSVIHENNTTILWYREPSERFLLVLSFSDFLILKRKINENIFFNNSKQWLLLDMEAGFPIIDKICSKRFTPQAINLDKLNAISFKKGCYYGQETIARIFFKKINKYFLCYLTSTGNIFPEIGVFIETQINNKWCKIGVLLSIVYVKSQEIHIQVVLRKSIDVNNSFRIYGFKNIFLIRN</sequence>
<dbReference type="SUPFAM" id="SSF101790">
    <property type="entry name" value="Aminomethyltransferase beta-barrel domain"/>
    <property type="match status" value="1"/>
</dbReference>
<reference evidence="6 7" key="2">
    <citation type="submission" date="2019-05" db="EMBL/GenBank/DDBJ databases">
        <title>Genome evolution of the obligate endosymbiont Buchnera aphidicola.</title>
        <authorList>
            <person name="Moran N.A."/>
        </authorList>
    </citation>
    <scope>NUCLEOTIDE SEQUENCE [LARGE SCALE GENOMIC DNA]</scope>
    <source>
        <strain evidence="6 7">Ala</strain>
    </source>
</reference>
<dbReference type="InterPro" id="IPR017703">
    <property type="entry name" value="YgfZ/GCV_T_CS"/>
</dbReference>
<evidence type="ECO:0000256" key="1">
    <source>
        <dbReference type="ARBA" id="ARBA00022490"/>
    </source>
</evidence>